<proteinExistence type="predicted"/>
<dbReference type="Proteomes" id="UP000683360">
    <property type="component" value="Unassembled WGS sequence"/>
</dbReference>
<organism evidence="2 3">
    <name type="scientific">Mytilus edulis</name>
    <name type="common">Blue mussel</name>
    <dbReference type="NCBI Taxonomy" id="6550"/>
    <lineage>
        <taxon>Eukaryota</taxon>
        <taxon>Metazoa</taxon>
        <taxon>Spiralia</taxon>
        <taxon>Lophotrochozoa</taxon>
        <taxon>Mollusca</taxon>
        <taxon>Bivalvia</taxon>
        <taxon>Autobranchia</taxon>
        <taxon>Pteriomorphia</taxon>
        <taxon>Mytilida</taxon>
        <taxon>Mytiloidea</taxon>
        <taxon>Mytilidae</taxon>
        <taxon>Mytilinae</taxon>
        <taxon>Mytilus</taxon>
    </lineage>
</organism>
<dbReference type="OrthoDB" id="6072741at2759"/>
<evidence type="ECO:0000313" key="3">
    <source>
        <dbReference type="Proteomes" id="UP000683360"/>
    </source>
</evidence>
<evidence type="ECO:0000313" key="2">
    <source>
        <dbReference type="EMBL" id="CAG2192801.1"/>
    </source>
</evidence>
<dbReference type="EMBL" id="CAJPWZ010000447">
    <property type="protein sequence ID" value="CAG2192801.1"/>
    <property type="molecule type" value="Genomic_DNA"/>
</dbReference>
<dbReference type="AlphaFoldDB" id="A0A8S3QGB5"/>
<gene>
    <name evidence="2" type="ORF">MEDL_7958</name>
</gene>
<comment type="caution">
    <text evidence="2">The sequence shown here is derived from an EMBL/GenBank/DDBJ whole genome shotgun (WGS) entry which is preliminary data.</text>
</comment>
<keyword evidence="3" id="KW-1185">Reference proteome</keyword>
<feature type="compositionally biased region" description="Polar residues" evidence="1">
    <location>
        <begin position="18"/>
        <end position="34"/>
    </location>
</feature>
<reference evidence="2" key="1">
    <citation type="submission" date="2021-03" db="EMBL/GenBank/DDBJ databases">
        <authorList>
            <person name="Bekaert M."/>
        </authorList>
    </citation>
    <scope>NUCLEOTIDE SEQUENCE</scope>
</reference>
<protein>
    <submittedName>
        <fullName evidence="2">Uncharacterized protein</fullName>
    </submittedName>
</protein>
<name>A0A8S3QGB5_MYTED</name>
<sequence length="440" mass="49326">MYTRKRRYNESDEDSDCELNSSGSSSKSQEMTTIPRDTNKWKPYILDRLHLSWDGAPKNHKELLNICADVPPLNVASKQAADYISEKINIDFPFEHLKVMSHADLDSIGQELGDIKSHLQELATAGTYSQLKMNVHIHGQGFVEAVKKLIYFVSVEEASYESLFVPVLREFCKACSFLGCDGIKKELIIEGCPVAAFPDLEFQAIKIPFGSLQGYATVSTAELEECDDSRDDVHTRPNTRLSPEQVESVGSKFLPWDIKGAAKHAGQLLLEVKRSAFKPCSFGMILIGSKIIMTCLEVSPYYLNHIGERLREEDKGKLYYSNMFDIFKADDRKILVNSFLRLAQAHLFRHTDMATNGTEENGTTDQPTTPLVESPPPALKDIMEAFAKTGTKPKADTPEDLTKWMIDYLKSTGAIKLENVNPDIVLPPPPKPPPRRNLAK</sequence>
<feature type="region of interest" description="Disordered" evidence="1">
    <location>
        <begin position="421"/>
        <end position="440"/>
    </location>
</feature>
<feature type="region of interest" description="Disordered" evidence="1">
    <location>
        <begin position="1"/>
        <end position="34"/>
    </location>
</feature>
<accession>A0A8S3QGB5</accession>
<evidence type="ECO:0000256" key="1">
    <source>
        <dbReference type="SAM" id="MobiDB-lite"/>
    </source>
</evidence>